<dbReference type="AlphaFoldDB" id="A0A2H5FLA4"/>
<reference evidence="2 3" key="1">
    <citation type="submission" date="2017-12" db="EMBL/GenBank/DDBJ databases">
        <title>Legionella sainthelensi LA01-117, whole genome sequence of a clinical isolate from New Zealand.</title>
        <authorList>
            <person name="Cree S.L."/>
            <person name="Slow S."/>
            <person name="Kennedy M.A."/>
            <person name="Murdoch D.R."/>
            <person name="Biggs P.J."/>
            <person name="Anderson T."/>
        </authorList>
    </citation>
    <scope>NUCLEOTIDE SEQUENCE [LARGE SCALE GENOMIC DNA]</scope>
    <source>
        <strain evidence="2 3">LA01-117</strain>
    </source>
</reference>
<feature type="compositionally biased region" description="Basic and acidic residues" evidence="1">
    <location>
        <begin position="112"/>
        <end position="126"/>
    </location>
</feature>
<accession>A0A2H5FLA4</accession>
<dbReference type="Proteomes" id="UP000234343">
    <property type="component" value="Chromosome"/>
</dbReference>
<gene>
    <name evidence="2" type="ORF">CAB17_09660</name>
</gene>
<feature type="region of interest" description="Disordered" evidence="1">
    <location>
        <begin position="111"/>
        <end position="161"/>
    </location>
</feature>
<evidence type="ECO:0000313" key="2">
    <source>
        <dbReference type="EMBL" id="AUH72300.1"/>
    </source>
</evidence>
<dbReference type="EMBL" id="CP025491">
    <property type="protein sequence ID" value="AUH72300.1"/>
    <property type="molecule type" value="Genomic_DNA"/>
</dbReference>
<organism evidence="2 3">
    <name type="scientific">Legionella sainthelensi</name>
    <dbReference type="NCBI Taxonomy" id="28087"/>
    <lineage>
        <taxon>Bacteria</taxon>
        <taxon>Pseudomonadati</taxon>
        <taxon>Pseudomonadota</taxon>
        <taxon>Gammaproteobacteria</taxon>
        <taxon>Legionellales</taxon>
        <taxon>Legionellaceae</taxon>
        <taxon>Legionella</taxon>
    </lineage>
</organism>
<protein>
    <submittedName>
        <fullName evidence="2">Uncharacterized protein</fullName>
    </submittedName>
</protein>
<proteinExistence type="predicted"/>
<evidence type="ECO:0000256" key="1">
    <source>
        <dbReference type="SAM" id="MobiDB-lite"/>
    </source>
</evidence>
<evidence type="ECO:0000313" key="3">
    <source>
        <dbReference type="Proteomes" id="UP000234343"/>
    </source>
</evidence>
<dbReference type="RefSeq" id="WP_101899929.1">
    <property type="nucleotide sequence ID" value="NZ_CP025491.2"/>
</dbReference>
<dbReference type="KEGG" id="lsh:CAB17_09660"/>
<feature type="compositionally biased region" description="Basic and acidic residues" evidence="1">
    <location>
        <begin position="141"/>
        <end position="152"/>
    </location>
</feature>
<keyword evidence="3" id="KW-1185">Reference proteome</keyword>
<name>A0A2H5FLA4_9GAMM</name>
<feature type="compositionally biased region" description="Polar residues" evidence="1">
    <location>
        <begin position="127"/>
        <end position="140"/>
    </location>
</feature>
<sequence>MRARILNEAIAVTRRMTSMSRMGSMTFPHGTFPSPYINSNVMPYTPTHAFSTSIDSNIRNIITEYISDDGELSEGEKSQLVNSASLEVMEFIANAPQNFKINRNLQEYYDNIDGHASNDPKPKTQEVKVNSTGDKPQGTNDAKENIKDETAQKARGSSAKNIMSSKELQEKVFREAKEHVQDNRGLLFSFNLVENTLKKVSAPLFDGLYTVFADKDGIPEHKSEAVLRLAKWIVLAILIYSLHQYYNNKYEEIEKMDKNVIARYAEVEELYDKAVLIAQECTRQLNSIQELERDIDLNLELLNLLDNCANSENDPDGYIAKFKAFLKVHIQARLDSVLNDKSFKTSKLDHKIQRELKSQEEHNPLASKLLEAKGAKGFQGTKNALEDKIIELDREITHKKEGIHIKNKQINLKKDQIKEISEKTEKDEAKIMRNPLVRLGIFTPQFTVNKHNCLSCKEELTNTQIEEDIDDTLRMSVD</sequence>